<dbReference type="InterPro" id="IPR036615">
    <property type="entry name" value="Mur_ligase_C_dom_sf"/>
</dbReference>
<dbReference type="NCBIfam" id="NF008101">
    <property type="entry name" value="PRK10846.1"/>
    <property type="match status" value="1"/>
</dbReference>
<keyword evidence="5" id="KW-0479">Metal-binding</keyword>
<dbReference type="NCBIfam" id="TIGR01499">
    <property type="entry name" value="folC"/>
    <property type="match status" value="1"/>
</dbReference>
<dbReference type="Gene3D" id="3.40.1190.10">
    <property type="entry name" value="Mur-like, catalytic domain"/>
    <property type="match status" value="1"/>
</dbReference>
<dbReference type="GO" id="GO:0004326">
    <property type="term" value="F:tetrahydrofolylpolyglutamate synthase activity"/>
    <property type="evidence" value="ECO:0007669"/>
    <property type="project" value="UniProtKB-EC"/>
</dbReference>
<name>A0A3B0ZP85_9ZZZZ</name>
<accession>A0A3B0ZP85</accession>
<comment type="subunit">
    <text evidence="3">Monomer.</text>
</comment>
<dbReference type="PANTHER" id="PTHR11136">
    <property type="entry name" value="FOLYLPOLYGLUTAMATE SYNTHASE-RELATED"/>
    <property type="match status" value="1"/>
</dbReference>
<dbReference type="InterPro" id="IPR001645">
    <property type="entry name" value="Folylpolyglutamate_synth"/>
</dbReference>
<evidence type="ECO:0000313" key="12">
    <source>
        <dbReference type="EMBL" id="VAW83204.1"/>
    </source>
</evidence>
<reference evidence="12" key="1">
    <citation type="submission" date="2018-06" db="EMBL/GenBank/DDBJ databases">
        <authorList>
            <person name="Zhirakovskaya E."/>
        </authorList>
    </citation>
    <scope>NUCLEOTIDE SEQUENCE</scope>
</reference>
<dbReference type="AlphaFoldDB" id="A0A3B0ZP85"/>
<dbReference type="EC" id="6.3.2.17" evidence="12"/>
<keyword evidence="9" id="KW-0289">Folate biosynthesis</keyword>
<dbReference type="Gene3D" id="3.90.190.20">
    <property type="entry name" value="Mur ligase, C-terminal domain"/>
    <property type="match status" value="1"/>
</dbReference>
<comment type="cofactor">
    <cofactor evidence="1">
        <name>Mg(2+)</name>
        <dbReference type="ChEBI" id="CHEBI:18420"/>
    </cofactor>
</comment>
<protein>
    <submittedName>
        <fullName evidence="12">Dihydrofolate synthase @ Folylpolyglutamate synthase</fullName>
        <ecNumber evidence="12">6.3.2.12</ecNumber>
        <ecNumber evidence="12">6.3.2.17</ecNumber>
    </submittedName>
</protein>
<dbReference type="EC" id="6.3.2.12" evidence="12"/>
<dbReference type="Pfam" id="PF08245">
    <property type="entry name" value="Mur_ligase_M"/>
    <property type="match status" value="1"/>
</dbReference>
<dbReference type="InterPro" id="IPR036565">
    <property type="entry name" value="Mur-like_cat_sf"/>
</dbReference>
<evidence type="ECO:0000256" key="3">
    <source>
        <dbReference type="ARBA" id="ARBA00011245"/>
    </source>
</evidence>
<dbReference type="GO" id="GO:0046872">
    <property type="term" value="F:metal ion binding"/>
    <property type="evidence" value="ECO:0007669"/>
    <property type="project" value="UniProtKB-KW"/>
</dbReference>
<evidence type="ECO:0000256" key="2">
    <source>
        <dbReference type="ARBA" id="ARBA00008276"/>
    </source>
</evidence>
<dbReference type="InterPro" id="IPR013221">
    <property type="entry name" value="Mur_ligase_cen"/>
</dbReference>
<feature type="domain" description="Mur ligase C-terminal" evidence="10">
    <location>
        <begin position="297"/>
        <end position="419"/>
    </location>
</feature>
<evidence type="ECO:0000256" key="1">
    <source>
        <dbReference type="ARBA" id="ARBA00001946"/>
    </source>
</evidence>
<gene>
    <name evidence="12" type="ORF">MNBD_GAMMA14-1753</name>
</gene>
<keyword evidence="7" id="KW-0067">ATP-binding</keyword>
<dbReference type="GO" id="GO:0046656">
    <property type="term" value="P:folic acid biosynthetic process"/>
    <property type="evidence" value="ECO:0007669"/>
    <property type="project" value="UniProtKB-KW"/>
</dbReference>
<dbReference type="GO" id="GO:0008841">
    <property type="term" value="F:dihydrofolate synthase activity"/>
    <property type="evidence" value="ECO:0007669"/>
    <property type="project" value="UniProtKB-EC"/>
</dbReference>
<dbReference type="Pfam" id="PF02875">
    <property type="entry name" value="Mur_ligase_C"/>
    <property type="match status" value="1"/>
</dbReference>
<dbReference type="SUPFAM" id="SSF53623">
    <property type="entry name" value="MurD-like peptide ligases, catalytic domain"/>
    <property type="match status" value="1"/>
</dbReference>
<evidence type="ECO:0000256" key="6">
    <source>
        <dbReference type="ARBA" id="ARBA00022741"/>
    </source>
</evidence>
<evidence type="ECO:0000256" key="4">
    <source>
        <dbReference type="ARBA" id="ARBA00022598"/>
    </source>
</evidence>
<dbReference type="InterPro" id="IPR004101">
    <property type="entry name" value="Mur_ligase_C"/>
</dbReference>
<evidence type="ECO:0000256" key="8">
    <source>
        <dbReference type="ARBA" id="ARBA00022842"/>
    </source>
</evidence>
<dbReference type="GO" id="GO:0005524">
    <property type="term" value="F:ATP binding"/>
    <property type="evidence" value="ECO:0007669"/>
    <property type="project" value="UniProtKB-KW"/>
</dbReference>
<proteinExistence type="inferred from homology"/>
<keyword evidence="8" id="KW-0460">Magnesium</keyword>
<feature type="domain" description="Mur ligase central" evidence="11">
    <location>
        <begin position="57"/>
        <end position="271"/>
    </location>
</feature>
<evidence type="ECO:0000256" key="9">
    <source>
        <dbReference type="ARBA" id="ARBA00022909"/>
    </source>
</evidence>
<keyword evidence="4 12" id="KW-0436">Ligase</keyword>
<comment type="similarity">
    <text evidence="2">Belongs to the folylpolyglutamate synthase family.</text>
</comment>
<organism evidence="12">
    <name type="scientific">hydrothermal vent metagenome</name>
    <dbReference type="NCBI Taxonomy" id="652676"/>
    <lineage>
        <taxon>unclassified sequences</taxon>
        <taxon>metagenomes</taxon>
        <taxon>ecological metagenomes</taxon>
    </lineage>
</organism>
<dbReference type="SUPFAM" id="SSF53244">
    <property type="entry name" value="MurD-like peptide ligases, peptide-binding domain"/>
    <property type="match status" value="1"/>
</dbReference>
<evidence type="ECO:0000256" key="7">
    <source>
        <dbReference type="ARBA" id="ARBA00022840"/>
    </source>
</evidence>
<dbReference type="EMBL" id="UOFM01000519">
    <property type="protein sequence ID" value="VAW83204.1"/>
    <property type="molecule type" value="Genomic_DNA"/>
</dbReference>
<evidence type="ECO:0000259" key="11">
    <source>
        <dbReference type="Pfam" id="PF08245"/>
    </source>
</evidence>
<keyword evidence="6" id="KW-0547">Nucleotide-binding</keyword>
<dbReference type="GO" id="GO:0005737">
    <property type="term" value="C:cytoplasm"/>
    <property type="evidence" value="ECO:0007669"/>
    <property type="project" value="TreeGrafter"/>
</dbReference>
<evidence type="ECO:0000256" key="5">
    <source>
        <dbReference type="ARBA" id="ARBA00022723"/>
    </source>
</evidence>
<dbReference type="FunFam" id="3.40.1190.10:FF:000004">
    <property type="entry name" value="Dihydrofolate synthase/folylpolyglutamate synthase"/>
    <property type="match status" value="1"/>
</dbReference>
<dbReference type="PANTHER" id="PTHR11136:SF0">
    <property type="entry name" value="DIHYDROFOLATE SYNTHETASE-RELATED"/>
    <property type="match status" value="1"/>
</dbReference>
<sequence length="433" mass="46923">MTGEQSGHGAVRFHSLSDWLAWQETLHPVAIDLGLERVAAVARKLDCLQPAPLVITVAGTNGKGSTLAMLEAILHHAGYRTGCYTSPHLFHYNERLRINGEVVADQHWCDAFARIDAQCGETSLTYFEFGTLAALDIMQRDNLDVALLEVGLGGRLDAVNIVDADAAIVTSIGLDHTDWLGDTRDAIGFEKAGIFRAGKPAICGEALPPDRLLETAAAVGVDLQVSGRDFHVRQSGEYWHWQGISSHYQDLPWPALPGVHQLANAASALAALDSLRERLPVKESAVVSGLKQVILPGRVQVLPGKVEQVLDVSHNAQAARALADVLQHRPLPGTTHAVIGIMRDKDINAFVDELGEQVGHWYPVGLESERAVSPEQLAEHLSQMQQARPVTVCQSVTEAQAALAGRLQTGDRVLVCGSFYTVAEWFALETDFD</sequence>
<dbReference type="PIRSF" id="PIRSF001563">
    <property type="entry name" value="Folylpolyglu_synth"/>
    <property type="match status" value="1"/>
</dbReference>
<evidence type="ECO:0000259" key="10">
    <source>
        <dbReference type="Pfam" id="PF02875"/>
    </source>
</evidence>